<evidence type="ECO:0000313" key="2">
    <source>
        <dbReference type="EMBL" id="AOS45374.1"/>
    </source>
</evidence>
<evidence type="ECO:0000313" key="3">
    <source>
        <dbReference type="Proteomes" id="UP000095228"/>
    </source>
</evidence>
<dbReference type="EMBL" id="CP016094">
    <property type="protein sequence ID" value="AOS45374.1"/>
    <property type="molecule type" value="Genomic_DNA"/>
</dbReference>
<keyword evidence="1" id="KW-0812">Transmembrane</keyword>
<evidence type="ECO:0008006" key="4">
    <source>
        <dbReference type="Google" id="ProtNLM"/>
    </source>
</evidence>
<accession>A0A1D8AWX1</accession>
<dbReference type="RefSeq" id="WP_069962530.1">
    <property type="nucleotide sequence ID" value="NZ_CP016094.1"/>
</dbReference>
<dbReference type="STRING" id="1838286.Verru16b_02455"/>
<dbReference type="KEGG" id="obg:Verru16b_02455"/>
<evidence type="ECO:0000256" key="1">
    <source>
        <dbReference type="SAM" id="Phobius"/>
    </source>
</evidence>
<name>A0A1D8AWX1_9BACT</name>
<sequence length="752" mass="78691">MKNRLLSIRGSALATTVILTTVIGLTAVVLLKYSMSEFRLNQRTNLRFQAKNATEAMLEYGSAELMARIQASVNFATSELTTNPLTVPSARKTTLFAQSATAENDVAPGTMRFWASQVSDSTRRLIDPGDPGNDFDPLRGQYATTKIIKLLAQATAAAGDVTATSYGTETMEIRDAFLFNYAIFYNITMEFHPGADMTIAGPVHSNVSSYISASSTLRFQNAVTAAGSILAGPQSNAGTGRPTGQNVQFATGLDLNLDGVPDTMALNSNTILGANGSALGTYVDSALASRSAGNTFSSVASQTWRGNVQDSSMGIITQNLPAITADTPAEAHDLIEPRDPSVSGASAAAVQSRESQKFANKAGLYIVQGAPGTDGAASGTPPAPVAFRTSADAAAYKAAANRTTWRSSNPDKIVILPTDTVKNNRRMYDHREGRTVNTVDLDVGKLRTSVQSTTSGSANNIKVYNSGTGTHSSDWDLDATGGWNGQVYVEVENPTSGYTASTDVGGMTASGTGTRTAVRLVNGTALPNRKAVTAAAPEGFTVATNAAVYVVGNYNSPGLNAGTRSGTAVGTETTATIGDPKDGEVPAAVIADAVNILSSAWWNSGSGVPSGDANSSAAVSSRVAANTEICAAFLTGNVATAGSGNNNSNYSGGVENFPRLHENWTASGNRTLRYRGSMIALFNSEVATGPWANASYGAPTREWGFSKLFGTQGRYPPGTPMIRSFRRLDYRDLSATQFAAILADTAYAFDEM</sequence>
<reference evidence="2 3" key="1">
    <citation type="submission" date="2016-06" db="EMBL/GenBank/DDBJ databases">
        <title>Three novel species with peptidoglycan cell walls form the new genus Lacunisphaera gen. nov. in the family Opitutaceae of the verrucomicrobial subdivision 4.</title>
        <authorList>
            <person name="Rast P."/>
            <person name="Gloeckner I."/>
            <person name="Jogler M."/>
            <person name="Boedeker C."/>
            <person name="Jeske O."/>
            <person name="Wiegand S."/>
            <person name="Reinhardt R."/>
            <person name="Schumann P."/>
            <person name="Rohde M."/>
            <person name="Spring S."/>
            <person name="Gloeckner F.O."/>
            <person name="Jogler C."/>
        </authorList>
    </citation>
    <scope>NUCLEOTIDE SEQUENCE [LARGE SCALE GENOMIC DNA]</scope>
    <source>
        <strain evidence="2 3">IG16b</strain>
    </source>
</reference>
<gene>
    <name evidence="2" type="ORF">Verru16b_02455</name>
</gene>
<proteinExistence type="predicted"/>
<feature type="transmembrane region" description="Helical" evidence="1">
    <location>
        <begin position="12"/>
        <end position="35"/>
    </location>
</feature>
<organism evidence="2 3">
    <name type="scientific">Lacunisphaera limnophila</name>
    <dbReference type="NCBI Taxonomy" id="1838286"/>
    <lineage>
        <taxon>Bacteria</taxon>
        <taxon>Pseudomonadati</taxon>
        <taxon>Verrucomicrobiota</taxon>
        <taxon>Opitutia</taxon>
        <taxon>Opitutales</taxon>
        <taxon>Opitutaceae</taxon>
        <taxon>Lacunisphaera</taxon>
    </lineage>
</organism>
<keyword evidence="1" id="KW-0472">Membrane</keyword>
<protein>
    <recommendedName>
        <fullName evidence="4">Type 4 fimbrial biogenesis protein PilX N-terminal domain-containing protein</fullName>
    </recommendedName>
</protein>
<keyword evidence="3" id="KW-1185">Reference proteome</keyword>
<dbReference type="Proteomes" id="UP000095228">
    <property type="component" value="Chromosome"/>
</dbReference>
<dbReference type="OrthoDB" id="183190at2"/>
<keyword evidence="1" id="KW-1133">Transmembrane helix</keyword>
<dbReference type="AlphaFoldDB" id="A0A1D8AWX1"/>